<accession>A0AA97NQ98</accession>
<sequence>MARFNFNSLPGWLQSAPPAAIRIILVLILINAAVWIAAGIILHFHPALIAPAALSYALGLRHALDADHISAIDLMTRRLIASGQRPVTVGTFFSLGHSTIVVVTCIVVAATSGALRDRFDDFTRVGNIVGTSVSAAFLLLLSAGNGWVLYRLVCRLREVLAERRRRGAVLGREDGAGADVDDAGAAAGLGLDGMFPLGVMFGLGFDTSSEIAILGITSLQGAAGTTGMCLVDTSDGALMMGLYSSKAFSRDQVAILYYSIVLTGITVFISAFIGMIQLFSLIQNVADPQGGFWDGVGAISDNFDIIGASICGLFLVIGIGSVVVYRPWRRRMERRMEPPLVANGGEEGYASPVRSEQNESV</sequence>
<gene>
    <name evidence="9" type="ORF">OOU_Y34scaffold00771g6</name>
</gene>
<feature type="transmembrane region" description="Helical" evidence="8">
    <location>
        <begin position="87"/>
        <end position="115"/>
    </location>
</feature>
<dbReference type="PANTHER" id="PTHR31611">
    <property type="entry name" value="HIGH-AFFINITY NICKEL TRANSPORT PROTEIN NIC1"/>
    <property type="match status" value="1"/>
</dbReference>
<evidence type="ECO:0000256" key="4">
    <source>
        <dbReference type="ARBA" id="ARBA00022596"/>
    </source>
</evidence>
<feature type="transmembrane region" description="Helical" evidence="8">
    <location>
        <begin position="302"/>
        <end position="325"/>
    </location>
</feature>
<dbReference type="EMBL" id="JH793429">
    <property type="protein sequence ID" value="ELQ34335.1"/>
    <property type="molecule type" value="Genomic_DNA"/>
</dbReference>
<feature type="transmembrane region" description="Helical" evidence="8">
    <location>
        <begin position="255"/>
        <end position="282"/>
    </location>
</feature>
<evidence type="ECO:0000256" key="7">
    <source>
        <dbReference type="ARBA" id="ARBA00023136"/>
    </source>
</evidence>
<keyword evidence="4" id="KW-0533">Nickel</keyword>
<keyword evidence="5 8" id="KW-0812">Transmembrane</keyword>
<comment type="subcellular location">
    <subcellularLocation>
        <location evidence="8">Cell membrane</location>
        <topology evidence="8">Multi-pass membrane protein</topology>
    </subcellularLocation>
    <subcellularLocation>
        <location evidence="1">Endomembrane system</location>
        <topology evidence="1">Multi-pass membrane protein</topology>
    </subcellularLocation>
</comment>
<dbReference type="GO" id="GO:0015099">
    <property type="term" value="F:nickel cation transmembrane transporter activity"/>
    <property type="evidence" value="ECO:0007669"/>
    <property type="project" value="UniProtKB-UniRule"/>
</dbReference>
<dbReference type="Proteomes" id="UP000011086">
    <property type="component" value="Unassembled WGS sequence"/>
</dbReference>
<evidence type="ECO:0000256" key="8">
    <source>
        <dbReference type="RuleBase" id="RU362101"/>
    </source>
</evidence>
<protein>
    <recommendedName>
        <fullName evidence="8">Nickel/cobalt efflux system</fullName>
    </recommendedName>
</protein>
<keyword evidence="3 8" id="KW-0813">Transport</keyword>
<evidence type="ECO:0000256" key="1">
    <source>
        <dbReference type="ARBA" id="ARBA00004127"/>
    </source>
</evidence>
<feature type="transmembrane region" description="Helical" evidence="8">
    <location>
        <begin position="135"/>
        <end position="154"/>
    </location>
</feature>
<dbReference type="GO" id="GO:0005886">
    <property type="term" value="C:plasma membrane"/>
    <property type="evidence" value="ECO:0007669"/>
    <property type="project" value="UniProtKB-SubCell"/>
</dbReference>
<evidence type="ECO:0000256" key="5">
    <source>
        <dbReference type="ARBA" id="ARBA00022692"/>
    </source>
</evidence>
<dbReference type="InterPro" id="IPR004688">
    <property type="entry name" value="Ni/Co_transpt"/>
</dbReference>
<name>A0AA97NQ98_PYRO3</name>
<dbReference type="AlphaFoldDB" id="A0AA97NQ98"/>
<evidence type="ECO:0000313" key="9">
    <source>
        <dbReference type="EMBL" id="ELQ34335.1"/>
    </source>
</evidence>
<keyword evidence="7 8" id="KW-0472">Membrane</keyword>
<dbReference type="GO" id="GO:0012505">
    <property type="term" value="C:endomembrane system"/>
    <property type="evidence" value="ECO:0007669"/>
    <property type="project" value="UniProtKB-SubCell"/>
</dbReference>
<evidence type="ECO:0000256" key="3">
    <source>
        <dbReference type="ARBA" id="ARBA00022448"/>
    </source>
</evidence>
<dbReference type="PANTHER" id="PTHR31611:SF0">
    <property type="entry name" value="HIGH-AFFINITY NICKEL TRANSPORT PROTEIN NIC1"/>
    <property type="match status" value="1"/>
</dbReference>
<proteinExistence type="inferred from homology"/>
<organism evidence="9">
    <name type="scientific">Pyricularia oryzae (strain Y34)</name>
    <name type="common">Rice blast fungus</name>
    <name type="synonym">Magnaporthe oryzae</name>
    <dbReference type="NCBI Taxonomy" id="1143189"/>
    <lineage>
        <taxon>Eukaryota</taxon>
        <taxon>Fungi</taxon>
        <taxon>Dikarya</taxon>
        <taxon>Ascomycota</taxon>
        <taxon>Pezizomycotina</taxon>
        <taxon>Sordariomycetes</taxon>
        <taxon>Sordariomycetidae</taxon>
        <taxon>Magnaporthales</taxon>
        <taxon>Pyriculariaceae</taxon>
        <taxon>Pyricularia</taxon>
    </lineage>
</organism>
<feature type="transmembrane region" description="Helical" evidence="8">
    <location>
        <begin position="20"/>
        <end position="42"/>
    </location>
</feature>
<reference evidence="9" key="1">
    <citation type="journal article" date="2012" name="PLoS Genet.">
        <title>Comparative analysis of the genomes of two field isolates of the rice blast fungus Magnaporthe oryzae.</title>
        <authorList>
            <person name="Xue M."/>
            <person name="Yang J."/>
            <person name="Li Z."/>
            <person name="Hu S."/>
            <person name="Yao N."/>
            <person name="Dean R.A."/>
            <person name="Zhao W."/>
            <person name="Shen M."/>
            <person name="Zhang H."/>
            <person name="Li C."/>
            <person name="Liu L."/>
            <person name="Cao L."/>
            <person name="Xu X."/>
            <person name="Xing Y."/>
            <person name="Hsiang T."/>
            <person name="Zhang Z."/>
            <person name="Xu J.R."/>
            <person name="Peng Y.L."/>
        </authorList>
    </citation>
    <scope>NUCLEOTIDE SEQUENCE</scope>
    <source>
        <strain evidence="9">Y34</strain>
    </source>
</reference>
<dbReference type="Pfam" id="PF03824">
    <property type="entry name" value="NicO"/>
    <property type="match status" value="1"/>
</dbReference>
<evidence type="ECO:0000256" key="2">
    <source>
        <dbReference type="ARBA" id="ARBA00010892"/>
    </source>
</evidence>
<keyword evidence="6 8" id="KW-1133">Transmembrane helix</keyword>
<dbReference type="InterPro" id="IPR011541">
    <property type="entry name" value="Ni/Co_transpt_high_affinity"/>
</dbReference>
<comment type="similarity">
    <text evidence="2 8">Belongs to the NiCoT transporter (TC 2.A.52) family.</text>
</comment>
<evidence type="ECO:0000256" key="6">
    <source>
        <dbReference type="ARBA" id="ARBA00022989"/>
    </source>
</evidence>